<organism evidence="4 5">
    <name type="scientific">Caenorhabditis japonica</name>
    <dbReference type="NCBI Taxonomy" id="281687"/>
    <lineage>
        <taxon>Eukaryota</taxon>
        <taxon>Metazoa</taxon>
        <taxon>Ecdysozoa</taxon>
        <taxon>Nematoda</taxon>
        <taxon>Chromadorea</taxon>
        <taxon>Rhabditida</taxon>
        <taxon>Rhabditina</taxon>
        <taxon>Rhabditomorpha</taxon>
        <taxon>Rhabditoidea</taxon>
        <taxon>Rhabditidae</taxon>
        <taxon>Peloderinae</taxon>
        <taxon>Caenorhabditis</taxon>
    </lineage>
</organism>
<dbReference type="AlphaFoldDB" id="A0A8R1EH61"/>
<feature type="compositionally biased region" description="Basic and acidic residues" evidence="3">
    <location>
        <begin position="1"/>
        <end position="29"/>
    </location>
</feature>
<evidence type="ECO:0000256" key="1">
    <source>
        <dbReference type="ARBA" id="ARBA00022741"/>
    </source>
</evidence>
<keyword evidence="5" id="KW-1185">Reference proteome</keyword>
<keyword evidence="2" id="KW-0342">GTP-binding</keyword>
<dbReference type="GO" id="GO:0005730">
    <property type="term" value="C:nucleolus"/>
    <property type="evidence" value="ECO:0007669"/>
    <property type="project" value="TreeGrafter"/>
</dbReference>
<protein>
    <submittedName>
        <fullName evidence="4">Uncharacterized protein</fullName>
    </submittedName>
</protein>
<proteinExistence type="predicted"/>
<dbReference type="InterPro" id="IPR050755">
    <property type="entry name" value="TRAFAC_YlqF/YawG_RiboMat"/>
</dbReference>
<dbReference type="PANTHER" id="PTHR11089">
    <property type="entry name" value="GTP-BINDING PROTEIN-RELATED"/>
    <property type="match status" value="1"/>
</dbReference>
<dbReference type="Proteomes" id="UP000005237">
    <property type="component" value="Unassembled WGS sequence"/>
</dbReference>
<evidence type="ECO:0000256" key="3">
    <source>
        <dbReference type="SAM" id="MobiDB-lite"/>
    </source>
</evidence>
<sequence length="101" mass="11509">MTKSAEDREEKYKPELDLSRQTELGDRPENQNPLFRAGQSNRVWGELYKVIDSSDVVVQVVDARDPQTNPIILRILAGSVNNPIKVRKIISGRQLNPCQHK</sequence>
<name>A0A8R1EH61_CAEJA</name>
<evidence type="ECO:0000313" key="4">
    <source>
        <dbReference type="EnsemblMetazoa" id="CJA33522.1"/>
    </source>
</evidence>
<accession>A0A8R1EH61</accession>
<feature type="region of interest" description="Disordered" evidence="3">
    <location>
        <begin position="1"/>
        <end position="35"/>
    </location>
</feature>
<dbReference type="EnsemblMetazoa" id="CJA33522.1">
    <property type="protein sequence ID" value="CJA33522.1"/>
    <property type="gene ID" value="WBGene00209369"/>
</dbReference>
<evidence type="ECO:0000313" key="5">
    <source>
        <dbReference type="Proteomes" id="UP000005237"/>
    </source>
</evidence>
<dbReference type="GO" id="GO:0005525">
    <property type="term" value="F:GTP binding"/>
    <property type="evidence" value="ECO:0007669"/>
    <property type="project" value="UniProtKB-KW"/>
</dbReference>
<dbReference type="PANTHER" id="PTHR11089:SF9">
    <property type="entry name" value="NUCLEOLAR GTP-BINDING PROTEIN 2"/>
    <property type="match status" value="1"/>
</dbReference>
<reference evidence="4" key="2">
    <citation type="submission" date="2022-06" db="UniProtKB">
        <authorList>
            <consortium name="EnsemblMetazoa"/>
        </authorList>
    </citation>
    <scope>IDENTIFICATION</scope>
    <source>
        <strain evidence="4">DF5081</strain>
    </source>
</reference>
<reference evidence="5" key="1">
    <citation type="submission" date="2010-08" db="EMBL/GenBank/DDBJ databases">
        <authorList>
            <consortium name="Caenorhabditis japonica Sequencing Consortium"/>
            <person name="Wilson R.K."/>
        </authorList>
    </citation>
    <scope>NUCLEOTIDE SEQUENCE [LARGE SCALE GENOMIC DNA]</scope>
    <source>
        <strain evidence="5">DF5081</strain>
    </source>
</reference>
<keyword evidence="1" id="KW-0547">Nucleotide-binding</keyword>
<evidence type="ECO:0000256" key="2">
    <source>
        <dbReference type="ARBA" id="ARBA00023134"/>
    </source>
</evidence>